<dbReference type="EMBL" id="RAXT01000005">
    <property type="protein sequence ID" value="RKG39445.1"/>
    <property type="molecule type" value="Genomic_DNA"/>
</dbReference>
<dbReference type="AlphaFoldDB" id="A0A3A8EXZ5"/>
<organism evidence="2 3">
    <name type="scientific">Acinetobacter rongchengensis</name>
    <dbReference type="NCBI Taxonomy" id="2419601"/>
    <lineage>
        <taxon>Bacteria</taxon>
        <taxon>Pseudomonadati</taxon>
        <taxon>Pseudomonadota</taxon>
        <taxon>Gammaproteobacteria</taxon>
        <taxon>Moraxellales</taxon>
        <taxon>Moraxellaceae</taxon>
        <taxon>Acinetobacter</taxon>
    </lineage>
</organism>
<protein>
    <submittedName>
        <fullName evidence="2">GNAT family N-acetyltransferase</fullName>
    </submittedName>
</protein>
<sequence>MNVEFVDEIALDIATKSHIADLMKVCFPEEDFHGRHYFKQLPHYRLLLKNKNQLIGQLGLDYRVMTLNGEPINVLGVIDFAIHPQFRNQGRAAQMLNELEQLAHKFRTNIDFLFLVADQHDFYRKFGFELTAQHVRWLVTEEHINYGMKEGFFDHCLMYKQIGSKPWVENGNLDLMGYWY</sequence>
<comment type="caution">
    <text evidence="2">The sequence shown here is derived from an EMBL/GenBank/DDBJ whole genome shotgun (WGS) entry which is preliminary data.</text>
</comment>
<dbReference type="Proteomes" id="UP000280405">
    <property type="component" value="Unassembled WGS sequence"/>
</dbReference>
<dbReference type="PROSITE" id="PS51186">
    <property type="entry name" value="GNAT"/>
    <property type="match status" value="1"/>
</dbReference>
<reference evidence="2 3" key="1">
    <citation type="submission" date="2018-09" db="EMBL/GenBank/DDBJ databases">
        <title>The draft genome of Acinetobacter spp. strains.</title>
        <authorList>
            <person name="Qin J."/>
            <person name="Feng Y."/>
            <person name="Zong Z."/>
        </authorList>
    </citation>
    <scope>NUCLEOTIDE SEQUENCE [LARGE SCALE GENOMIC DNA]</scope>
    <source>
        <strain evidence="2 3">WCHAc060115</strain>
    </source>
</reference>
<dbReference type="Gene3D" id="3.40.630.30">
    <property type="match status" value="1"/>
</dbReference>
<name>A0A3A8EXZ5_9GAMM</name>
<dbReference type="InterPro" id="IPR000182">
    <property type="entry name" value="GNAT_dom"/>
</dbReference>
<dbReference type="RefSeq" id="WP_120383126.1">
    <property type="nucleotide sequence ID" value="NZ_RAXT01000005.1"/>
</dbReference>
<dbReference type="OrthoDB" id="6683715at2"/>
<evidence type="ECO:0000313" key="2">
    <source>
        <dbReference type="EMBL" id="RKG39445.1"/>
    </source>
</evidence>
<dbReference type="SUPFAM" id="SSF55729">
    <property type="entry name" value="Acyl-CoA N-acyltransferases (Nat)"/>
    <property type="match status" value="1"/>
</dbReference>
<evidence type="ECO:0000259" key="1">
    <source>
        <dbReference type="PROSITE" id="PS51186"/>
    </source>
</evidence>
<feature type="domain" description="N-acetyltransferase" evidence="1">
    <location>
        <begin position="1"/>
        <end position="163"/>
    </location>
</feature>
<keyword evidence="3" id="KW-1185">Reference proteome</keyword>
<keyword evidence="2" id="KW-0808">Transferase</keyword>
<dbReference type="CDD" id="cd04301">
    <property type="entry name" value="NAT_SF"/>
    <property type="match status" value="1"/>
</dbReference>
<gene>
    <name evidence="2" type="ORF">D7V20_04430</name>
</gene>
<dbReference type="Pfam" id="PF13527">
    <property type="entry name" value="Acetyltransf_9"/>
    <property type="match status" value="1"/>
</dbReference>
<evidence type="ECO:0000313" key="3">
    <source>
        <dbReference type="Proteomes" id="UP000280405"/>
    </source>
</evidence>
<proteinExistence type="predicted"/>
<dbReference type="InterPro" id="IPR016181">
    <property type="entry name" value="Acyl_CoA_acyltransferase"/>
</dbReference>
<accession>A0A3A8EXZ5</accession>
<dbReference type="GO" id="GO:0016747">
    <property type="term" value="F:acyltransferase activity, transferring groups other than amino-acyl groups"/>
    <property type="evidence" value="ECO:0007669"/>
    <property type="project" value="InterPro"/>
</dbReference>